<dbReference type="Gene3D" id="3.30.1310.20">
    <property type="entry name" value="PRTase-like"/>
    <property type="match status" value="1"/>
</dbReference>
<dbReference type="GeneID" id="28663089"/>
<sequence>MITAKFKDQLEAASKLIEILPKKELVDKKTIVVCMSLESVILADAVCRSLNLSYEMLFSEPIPAPNNSECDVAIVSETEDIVLNDKLIKAFNISYDYIYGEAHRKYEEKILKNVYKYRKGNLIGELKDKNILLIDEGCETGMTALICIKTLLDVKVKSISYATPVIATDVFANLNDMVDEIYTINKIVDFIDVDSYYEKKIEATSERIMSILEESPYYLPLQKQQGDKNNAI</sequence>
<dbReference type="PATRIC" id="fig|199.248.peg.1455"/>
<evidence type="ECO:0000313" key="1">
    <source>
        <dbReference type="EMBL" id="ALF48061.1"/>
    </source>
</evidence>
<dbReference type="KEGG" id="ccoc:CCON33237_1409"/>
<dbReference type="GO" id="GO:0016757">
    <property type="term" value="F:glycosyltransferase activity"/>
    <property type="evidence" value="ECO:0007669"/>
    <property type="project" value="UniProtKB-KW"/>
</dbReference>
<dbReference type="SUPFAM" id="SSF53271">
    <property type="entry name" value="PRTase-like"/>
    <property type="match status" value="1"/>
</dbReference>
<dbReference type="RefSeq" id="WP_054197000.1">
    <property type="nucleotide sequence ID" value="NZ_CABMKQ010000042.1"/>
</dbReference>
<dbReference type="EMBL" id="CP012541">
    <property type="protein sequence ID" value="ALF48061.1"/>
    <property type="molecule type" value="Genomic_DNA"/>
</dbReference>
<proteinExistence type="predicted"/>
<dbReference type="InterPro" id="IPR000836">
    <property type="entry name" value="PRTase_dom"/>
</dbReference>
<protein>
    <submittedName>
        <fullName evidence="1">Putative phosphoribosyltransferase</fullName>
    </submittedName>
</protein>
<keyword evidence="1" id="KW-0328">Glycosyltransferase</keyword>
<dbReference type="InterPro" id="IPR029057">
    <property type="entry name" value="PRTase-like"/>
</dbReference>
<dbReference type="AlphaFoldDB" id="A0A0M4TC81"/>
<dbReference type="Gene3D" id="3.40.50.2020">
    <property type="match status" value="1"/>
</dbReference>
<dbReference type="CDD" id="cd06223">
    <property type="entry name" value="PRTases_typeI"/>
    <property type="match status" value="1"/>
</dbReference>
<evidence type="ECO:0000313" key="2">
    <source>
        <dbReference type="Proteomes" id="UP000066049"/>
    </source>
</evidence>
<accession>A0A0M4TC81</accession>
<gene>
    <name evidence="1" type="ORF">CCON33237_1409</name>
</gene>
<organism evidence="1 2">
    <name type="scientific">Campylobacter concisus</name>
    <dbReference type="NCBI Taxonomy" id="199"/>
    <lineage>
        <taxon>Bacteria</taxon>
        <taxon>Pseudomonadati</taxon>
        <taxon>Campylobacterota</taxon>
        <taxon>Epsilonproteobacteria</taxon>
        <taxon>Campylobacterales</taxon>
        <taxon>Campylobacteraceae</taxon>
        <taxon>Campylobacter</taxon>
    </lineage>
</organism>
<reference evidence="2" key="1">
    <citation type="submission" date="2015-08" db="EMBL/GenBank/DDBJ databases">
        <title>Comparative genomics of the Campylobacter concisus group.</title>
        <authorList>
            <person name="Miller W.G."/>
            <person name="Yee E."/>
            <person name="Chapman M.H."/>
            <person name="Huynh S."/>
            <person name="Bono J.L."/>
            <person name="On S.L.W."/>
            <person name="St Leger J."/>
            <person name="Foster G."/>
            <person name="Parker C.T."/>
        </authorList>
    </citation>
    <scope>NUCLEOTIDE SEQUENCE [LARGE SCALE GENOMIC DNA]</scope>
    <source>
        <strain evidence="2">ATCC 33237</strain>
    </source>
</reference>
<name>A0A0M4TC81_9BACT</name>
<keyword evidence="1" id="KW-0808">Transferase</keyword>
<dbReference type="Proteomes" id="UP000066049">
    <property type="component" value="Chromosome"/>
</dbReference>